<dbReference type="PRINTS" id="PR00337">
    <property type="entry name" value="LEUILEVALBP"/>
</dbReference>
<keyword evidence="4" id="KW-0029">Amino-acid transport</keyword>
<reference evidence="7 8" key="1">
    <citation type="journal article" date="2023" name="Virus Evol.">
        <title>Computational host range prediction-The good, the bad, and the ugly.</title>
        <authorList>
            <person name="Howell A.A."/>
            <person name="Versoza C.J."/>
            <person name="Pfeifer S.P."/>
        </authorList>
    </citation>
    <scope>NUCLEOTIDE SEQUENCE [LARGE SCALE GENOMIC DNA]</scope>
    <source>
        <strain evidence="7 8">1610/1b</strain>
    </source>
</reference>
<dbReference type="Gene3D" id="3.40.50.2300">
    <property type="match status" value="2"/>
</dbReference>
<dbReference type="PROSITE" id="PS51257">
    <property type="entry name" value="PROKAR_LIPOPROTEIN"/>
    <property type="match status" value="1"/>
</dbReference>
<comment type="similarity">
    <text evidence="1">Belongs to the leucine-binding protein family.</text>
</comment>
<evidence type="ECO:0000259" key="6">
    <source>
        <dbReference type="Pfam" id="PF13458"/>
    </source>
</evidence>
<name>A0ABZ2TYI5_9ACTN</name>
<keyword evidence="3 5" id="KW-0732">Signal</keyword>
<dbReference type="Proteomes" id="UP001479933">
    <property type="component" value="Chromosome"/>
</dbReference>
<organism evidence="7 8">
    <name type="scientific">Gordonia hydrophobica</name>
    <dbReference type="NCBI Taxonomy" id="40516"/>
    <lineage>
        <taxon>Bacteria</taxon>
        <taxon>Bacillati</taxon>
        <taxon>Actinomycetota</taxon>
        <taxon>Actinomycetes</taxon>
        <taxon>Mycobacteriales</taxon>
        <taxon>Gordoniaceae</taxon>
        <taxon>Gordonia</taxon>
    </lineage>
</organism>
<feature type="signal peptide" evidence="5">
    <location>
        <begin position="1"/>
        <end position="23"/>
    </location>
</feature>
<dbReference type="EMBL" id="CP136137">
    <property type="protein sequence ID" value="WYY05754.1"/>
    <property type="molecule type" value="Genomic_DNA"/>
</dbReference>
<feature type="chain" id="PRO_5047353670" evidence="5">
    <location>
        <begin position="24"/>
        <end position="384"/>
    </location>
</feature>
<dbReference type="InterPro" id="IPR028081">
    <property type="entry name" value="Leu-bd"/>
</dbReference>
<evidence type="ECO:0000313" key="8">
    <source>
        <dbReference type="Proteomes" id="UP001479933"/>
    </source>
</evidence>
<accession>A0ABZ2TYI5</accession>
<dbReference type="RefSeq" id="WP_066164700.1">
    <property type="nucleotide sequence ID" value="NZ_CP136137.1"/>
</dbReference>
<dbReference type="SUPFAM" id="SSF53822">
    <property type="entry name" value="Periplasmic binding protein-like I"/>
    <property type="match status" value="1"/>
</dbReference>
<keyword evidence="8" id="KW-1185">Reference proteome</keyword>
<dbReference type="Pfam" id="PF13458">
    <property type="entry name" value="Peripla_BP_6"/>
    <property type="match status" value="1"/>
</dbReference>
<dbReference type="InterPro" id="IPR000709">
    <property type="entry name" value="Leu_Ile_Val-bd"/>
</dbReference>
<dbReference type="PANTHER" id="PTHR30483:SF6">
    <property type="entry name" value="PERIPLASMIC BINDING PROTEIN OF ABC TRANSPORTER FOR NATURAL AMINO ACIDS"/>
    <property type="match status" value="1"/>
</dbReference>
<protein>
    <submittedName>
        <fullName evidence="7">ABC transporter substrate-binding protein</fullName>
    </submittedName>
</protein>
<keyword evidence="2" id="KW-0813">Transport</keyword>
<feature type="domain" description="Leucine-binding protein" evidence="6">
    <location>
        <begin position="39"/>
        <end position="368"/>
    </location>
</feature>
<gene>
    <name evidence="7" type="ORF">RVF87_11735</name>
</gene>
<dbReference type="PANTHER" id="PTHR30483">
    <property type="entry name" value="LEUCINE-SPECIFIC-BINDING PROTEIN"/>
    <property type="match status" value="1"/>
</dbReference>
<evidence type="ECO:0000256" key="1">
    <source>
        <dbReference type="ARBA" id="ARBA00010062"/>
    </source>
</evidence>
<dbReference type="InterPro" id="IPR028082">
    <property type="entry name" value="Peripla_BP_I"/>
</dbReference>
<evidence type="ECO:0000256" key="5">
    <source>
        <dbReference type="SAM" id="SignalP"/>
    </source>
</evidence>
<evidence type="ECO:0000256" key="4">
    <source>
        <dbReference type="ARBA" id="ARBA00022970"/>
    </source>
</evidence>
<evidence type="ECO:0000256" key="2">
    <source>
        <dbReference type="ARBA" id="ARBA00022448"/>
    </source>
</evidence>
<evidence type="ECO:0000256" key="3">
    <source>
        <dbReference type="ARBA" id="ARBA00022729"/>
    </source>
</evidence>
<evidence type="ECO:0000313" key="7">
    <source>
        <dbReference type="EMBL" id="WYY05754.1"/>
    </source>
</evidence>
<dbReference type="InterPro" id="IPR051010">
    <property type="entry name" value="BCAA_transport"/>
</dbReference>
<sequence>MTTMKKAVLAAALVASLVLSACGANGGGALQAGQGIAKQITIAAVNDQSGPYGYAGVSASKGARLAIEQITEQNYLGDDVRIELQQSDPAGEIERAVSDVTKAIADNSVSAILGPTLGQQAAAVASIVNQRTVPTVFTQSGSPGVVTGDYTFRATAPMETYYTAGDKWLADNGFDRVSLIYNGTLPTYAALVKDVIEPDQRKYGFSIDQTVEVQSTTQDFTSQAQRIAAAAPKAVTMLLTAPQSVTFMKQLRQTGYAGQVLGSTNQSAGMIAPAGAAAEGLVYPVDFSAAMDTPESKAFVDAFTAKYGQAPDPYAAEGFDAMWWIARGIKTSNDSSREGIRDGLAKVAAQGFTGAMGALTFDGNDMRVPGVVVRWRDGKENLLE</sequence>
<proteinExistence type="inferred from homology"/>